<dbReference type="Pfam" id="PF00550">
    <property type="entry name" value="PP-binding"/>
    <property type="match status" value="1"/>
</dbReference>
<dbReference type="Pfam" id="PF07859">
    <property type="entry name" value="Abhydrolase_3"/>
    <property type="match status" value="1"/>
</dbReference>
<dbReference type="Proteomes" id="UP000587527">
    <property type="component" value="Unassembled WGS sequence"/>
</dbReference>
<dbReference type="GO" id="GO:0016787">
    <property type="term" value="F:hydrolase activity"/>
    <property type="evidence" value="ECO:0007669"/>
    <property type="project" value="UniProtKB-KW"/>
</dbReference>
<name>A0A841BRL6_9ACTN</name>
<dbReference type="Gene3D" id="3.40.50.1820">
    <property type="entry name" value="alpha/beta hydrolase"/>
    <property type="match status" value="1"/>
</dbReference>
<dbReference type="Gene3D" id="1.10.1200.10">
    <property type="entry name" value="ACP-like"/>
    <property type="match status" value="1"/>
</dbReference>
<gene>
    <name evidence="5" type="ORF">F4553_003405</name>
</gene>
<dbReference type="PROSITE" id="PS50075">
    <property type="entry name" value="CARRIER"/>
    <property type="match status" value="1"/>
</dbReference>
<dbReference type="InterPro" id="IPR033140">
    <property type="entry name" value="Lipase_GDXG_put_SER_AS"/>
</dbReference>
<proteinExistence type="inferred from homology"/>
<keyword evidence="2 5" id="KW-0378">Hydrolase</keyword>
<comment type="similarity">
    <text evidence="1">Belongs to the 'GDXG' lipolytic enzyme family.</text>
</comment>
<protein>
    <submittedName>
        <fullName evidence="5">Acetyl esterase</fullName>
        <ecNumber evidence="5">3.1.1.-</ecNumber>
    </submittedName>
</protein>
<dbReference type="InterPro" id="IPR029058">
    <property type="entry name" value="AB_hydrolase_fold"/>
</dbReference>
<dbReference type="InterPro" id="IPR009081">
    <property type="entry name" value="PP-bd_ACP"/>
</dbReference>
<dbReference type="PANTHER" id="PTHR48081">
    <property type="entry name" value="AB HYDROLASE SUPERFAMILY PROTEIN C4A8.06C"/>
    <property type="match status" value="1"/>
</dbReference>
<feature type="domain" description="Carrier" evidence="4">
    <location>
        <begin position="319"/>
        <end position="405"/>
    </location>
</feature>
<evidence type="ECO:0000256" key="2">
    <source>
        <dbReference type="ARBA" id="ARBA00022801"/>
    </source>
</evidence>
<evidence type="ECO:0000256" key="3">
    <source>
        <dbReference type="PROSITE-ProRule" id="PRU10038"/>
    </source>
</evidence>
<accession>A0A841BRL6</accession>
<evidence type="ECO:0000256" key="1">
    <source>
        <dbReference type="ARBA" id="ARBA00010515"/>
    </source>
</evidence>
<dbReference type="AlphaFoldDB" id="A0A841BRL6"/>
<dbReference type="EC" id="3.1.1.-" evidence="5"/>
<sequence>MALDAFTAGVLRLMAAAYPDLGGTVTDAVEARERYGSARYPAGPAVASVVDQVIPGPQRIPVRIYRPLGAAATGLPVVTYLHGGGFVMCDLDTHDNACRAVAAGLPAIVVSVDYRLAPEHPFPAGPDDAYAATCWVADQAASWGGDPARLIVAGDSAGGALAAATCLRARDLGGPPISAQLLIYPVTDCLAPRLDVGDSLLTSAHMRWYTEQYLARPADAEHPYASPLRAPDLTGLPPAVIVTAEHDPLRVEGEAFADALRQAGVAVVEHHIPGLFHGLFGLGALVPVARQAEVLACTALRQVIQPTGNSTHHDWKLMELQPTTLSATIGEVMGAVLVRKPLDADEDFFNCGGDSLRAIEVLQRLATHEELADRLGSTDMQAFLLESIFEHSSPAGLASVVAARA</sequence>
<evidence type="ECO:0000259" key="4">
    <source>
        <dbReference type="PROSITE" id="PS50075"/>
    </source>
</evidence>
<dbReference type="PANTHER" id="PTHR48081:SF8">
    <property type="entry name" value="ALPHA_BETA HYDROLASE FOLD-3 DOMAIN-CONTAINING PROTEIN-RELATED"/>
    <property type="match status" value="1"/>
</dbReference>
<dbReference type="InterPro" id="IPR013094">
    <property type="entry name" value="AB_hydrolase_3"/>
</dbReference>
<dbReference type="RefSeq" id="WP_184837103.1">
    <property type="nucleotide sequence ID" value="NZ_JACHMN010000002.1"/>
</dbReference>
<dbReference type="SUPFAM" id="SSF47336">
    <property type="entry name" value="ACP-like"/>
    <property type="match status" value="1"/>
</dbReference>
<dbReference type="SUPFAM" id="SSF53474">
    <property type="entry name" value="alpha/beta-Hydrolases"/>
    <property type="match status" value="1"/>
</dbReference>
<dbReference type="EMBL" id="JACHMN010000002">
    <property type="protein sequence ID" value="MBB5870026.1"/>
    <property type="molecule type" value="Genomic_DNA"/>
</dbReference>
<feature type="active site" evidence="3">
    <location>
        <position position="156"/>
    </location>
</feature>
<evidence type="ECO:0000313" key="5">
    <source>
        <dbReference type="EMBL" id="MBB5870026.1"/>
    </source>
</evidence>
<dbReference type="InterPro" id="IPR050300">
    <property type="entry name" value="GDXG_lipolytic_enzyme"/>
</dbReference>
<comment type="caution">
    <text evidence="5">The sequence shown here is derived from an EMBL/GenBank/DDBJ whole genome shotgun (WGS) entry which is preliminary data.</text>
</comment>
<keyword evidence="6" id="KW-1185">Reference proteome</keyword>
<evidence type="ECO:0000313" key="6">
    <source>
        <dbReference type="Proteomes" id="UP000587527"/>
    </source>
</evidence>
<dbReference type="InterPro" id="IPR036736">
    <property type="entry name" value="ACP-like_sf"/>
</dbReference>
<reference evidence="5 6" key="1">
    <citation type="submission" date="2020-08" db="EMBL/GenBank/DDBJ databases">
        <title>Sequencing the genomes of 1000 actinobacteria strains.</title>
        <authorList>
            <person name="Klenk H.-P."/>
        </authorList>
    </citation>
    <scope>NUCLEOTIDE SEQUENCE [LARGE SCALE GENOMIC DNA]</scope>
    <source>
        <strain evidence="5 6">DSM 45362</strain>
    </source>
</reference>
<organism evidence="5 6">
    <name type="scientific">Allocatelliglobosispora scoriae</name>
    <dbReference type="NCBI Taxonomy" id="643052"/>
    <lineage>
        <taxon>Bacteria</taxon>
        <taxon>Bacillati</taxon>
        <taxon>Actinomycetota</taxon>
        <taxon>Actinomycetes</taxon>
        <taxon>Micromonosporales</taxon>
        <taxon>Micromonosporaceae</taxon>
        <taxon>Allocatelliglobosispora</taxon>
    </lineage>
</organism>
<dbReference type="PROSITE" id="PS01174">
    <property type="entry name" value="LIPASE_GDXG_SER"/>
    <property type="match status" value="1"/>
</dbReference>